<reference evidence="3 4" key="1">
    <citation type="submission" date="2019-05" db="EMBL/GenBank/DDBJ databases">
        <title>Another draft genome of Portunus trituberculatus and its Hox gene families provides insights of decapod evolution.</title>
        <authorList>
            <person name="Jeong J.-H."/>
            <person name="Song I."/>
            <person name="Kim S."/>
            <person name="Choi T."/>
            <person name="Kim D."/>
            <person name="Ryu S."/>
            <person name="Kim W."/>
        </authorList>
    </citation>
    <scope>NUCLEOTIDE SEQUENCE [LARGE SCALE GENOMIC DNA]</scope>
    <source>
        <tissue evidence="3">Muscle</tissue>
    </source>
</reference>
<sequence length="543" mass="53756">MERMRFFVVLAVTVAVAAYGPPRPSTGGSSGCGSGCGSVGGGSQVVTTHVSPCPGGNCGGSSGSGGSGGSAPSGNGDYWWAGKDNPFANPAPASHVSTGCSGSSCGSGCTGSGCPSQARPSPAGPSPALIPGPAPGSIQNLLMPPMGICSASYVCVNWQLCRDGYVIDDGTGVIDKQQKVIPPRVASTYTSCGGDMICCGVPQHGTGTPVQPATPGTSHSPSRGTPARPHTPSSQSTFSVPASPSRPHSPSTSSGPGTPGRPHTSGSQSTFTLPVSPSHSHTPVSPSSGPGTSGRPHTSGSQSTFTLPASPSHSHTPVSPSSGPGTPGRPHTSGSQSTFTLPATPAHPHKPISQPKPSVPGTAISPPKFSGPGTPAHSGSGLLPRPQTPASLGSVSPQQPSPQPSVPATSYGFPSPGVQQPAGPSPQSSTVNQVGPVLPNQPLRPVSNPVGLASPPQGQAGGMGMMGMMGMMPRSGSCSAGTYCVPQEQCNPYTGFIIRGNTALMAVWPESPTVPFLSCFVPDGSITDGVCCQEAHPNAGGVD</sequence>
<organism evidence="3 4">
    <name type="scientific">Portunus trituberculatus</name>
    <name type="common">Swimming crab</name>
    <name type="synonym">Neptunus trituberculatus</name>
    <dbReference type="NCBI Taxonomy" id="210409"/>
    <lineage>
        <taxon>Eukaryota</taxon>
        <taxon>Metazoa</taxon>
        <taxon>Ecdysozoa</taxon>
        <taxon>Arthropoda</taxon>
        <taxon>Crustacea</taxon>
        <taxon>Multicrustacea</taxon>
        <taxon>Malacostraca</taxon>
        <taxon>Eumalacostraca</taxon>
        <taxon>Eucarida</taxon>
        <taxon>Decapoda</taxon>
        <taxon>Pleocyemata</taxon>
        <taxon>Brachyura</taxon>
        <taxon>Eubrachyura</taxon>
        <taxon>Portunoidea</taxon>
        <taxon>Portunidae</taxon>
        <taxon>Portuninae</taxon>
        <taxon>Portunus</taxon>
    </lineage>
</organism>
<evidence type="ECO:0000256" key="1">
    <source>
        <dbReference type="SAM" id="MobiDB-lite"/>
    </source>
</evidence>
<keyword evidence="4" id="KW-1185">Reference proteome</keyword>
<feature type="compositionally biased region" description="Low complexity" evidence="1">
    <location>
        <begin position="243"/>
        <end position="267"/>
    </location>
</feature>
<feature type="compositionally biased region" description="Polar residues" evidence="1">
    <location>
        <begin position="208"/>
        <end position="223"/>
    </location>
</feature>
<name>A0A5B7DVU3_PORTR</name>
<evidence type="ECO:0000313" key="3">
    <source>
        <dbReference type="EMBL" id="MPC25116.1"/>
    </source>
</evidence>
<keyword evidence="2" id="KW-0732">Signal</keyword>
<evidence type="ECO:0000256" key="2">
    <source>
        <dbReference type="SAM" id="SignalP"/>
    </source>
</evidence>
<feature type="region of interest" description="Disordered" evidence="1">
    <location>
        <begin position="208"/>
        <end position="462"/>
    </location>
</feature>
<feature type="compositionally biased region" description="Low complexity" evidence="1">
    <location>
        <begin position="274"/>
        <end position="301"/>
    </location>
</feature>
<proteinExistence type="predicted"/>
<dbReference type="AlphaFoldDB" id="A0A5B7DVU3"/>
<feature type="chain" id="PRO_5022906482" evidence="2">
    <location>
        <begin position="19"/>
        <end position="543"/>
    </location>
</feature>
<comment type="caution">
    <text evidence="3">The sequence shown here is derived from an EMBL/GenBank/DDBJ whole genome shotgun (WGS) entry which is preliminary data.</text>
</comment>
<evidence type="ECO:0000313" key="4">
    <source>
        <dbReference type="Proteomes" id="UP000324222"/>
    </source>
</evidence>
<dbReference type="OrthoDB" id="6377526at2759"/>
<feature type="compositionally biased region" description="Polar residues" evidence="1">
    <location>
        <begin position="231"/>
        <end position="242"/>
    </location>
</feature>
<dbReference type="Proteomes" id="UP000324222">
    <property type="component" value="Unassembled WGS sequence"/>
</dbReference>
<gene>
    <name evidence="3" type="ORF">E2C01_018220</name>
</gene>
<dbReference type="EMBL" id="VSRR010001418">
    <property type="protein sequence ID" value="MPC25116.1"/>
    <property type="molecule type" value="Genomic_DNA"/>
</dbReference>
<feature type="signal peptide" evidence="2">
    <location>
        <begin position="1"/>
        <end position="18"/>
    </location>
</feature>
<protein>
    <submittedName>
        <fullName evidence="3">Uncharacterized protein</fullName>
    </submittedName>
</protein>
<accession>A0A5B7DVU3</accession>
<feature type="compositionally biased region" description="Low complexity" evidence="1">
    <location>
        <begin position="310"/>
        <end position="335"/>
    </location>
</feature>